<dbReference type="EMBL" id="CM041544">
    <property type="protein sequence ID" value="KAI3362966.1"/>
    <property type="molecule type" value="Genomic_DNA"/>
</dbReference>
<gene>
    <name evidence="1" type="ORF">L3Q82_011642</name>
</gene>
<protein>
    <submittedName>
        <fullName evidence="1">Uncharacterized protein</fullName>
    </submittedName>
</protein>
<evidence type="ECO:0000313" key="2">
    <source>
        <dbReference type="Proteomes" id="UP000831701"/>
    </source>
</evidence>
<sequence length="1601" mass="175870">MRALSLLCVMVALWRSSLSNRNCPDLIVDSCHCSAERSKELGRQHVRVKVVCDDGELMDTLQTSFLPNRTVSLNLSNNKISLLRNGSFYGLAALEKLDLKNNLISTVEPGAFRGLLALRKLDLSNNRIGCLSPEMFLNLGNLSKLNLSGNIFSTLTMGLFTHLVALKVLHFSTETLFCDCQLKWLLLWARSNSVRIANDTVCVFPTHLHGLEFRNLREQQLQCDGPLEMPLFQLIPSQRQLVFRGDRLPLQCTASYLDPSMRGCAGVTTATFSSLGPFVVIRLQQKTPSVVKFSFVVREAGREQQNERRGGSSQTHTTRIHDPSTHAHSFTTMLSSSSEVILSNIDVGIAGIWECLVSSSRGNTSQQMEIVVLETSAPYCPADRVTNNKGDFRWPKTLAGILAFLPCAPATYGSAPHPYGSAPHPSGQREKKAWRRCNRAGQWAEEDYTQCPYASELTRVLHELTQITINTTNAQPLGQQLVAFTSKAAHFNDVMDVIFVTHLVERLTRLVEKRRDLGDYVSDIASNMMLVEEHILWMAQNEARACTRIVQCVERIADLALTGDNQVISKVSANIALEAFIIRPSNFLGLSCTALQRPPSSATSPHADSHSHTDKDTSRDRDAVGESLLNFKCHTVNNSGSPASQLSKLGETNRPVMQQREALNAKHIIREEGTREEVEKEEEEKEEERETKRELGLKKNEKGCDTAKCSAAQIRDDCSILRHMLKGAMRPRTSVLVRRLLAAGFSWKQSLLHHLPRRWDRRSPIMPFRRVCAEAVMQLCGSIKQEPCIKEQVEEDGGREAHEREQPEIGAAVLMCPQAEMNSVAVASIHLPLAGTPVSSSALQSVDNSTCKLQFIVFRNGKLFPCTGNSSNLADDGKRRSVSTPVAFTKLDGCSLGSAVHSVTIALRHFALGVDPTAAYWDFDLLDGHGGWRAEGCHITGSGGNTTTIHCTHHNNFAVLMDLKKVLSFPPYPGEFLHPVVYACTAVMLLCLFASIITYIVHHSAIRISRKGWHMLLNFCFHTALTFAVFAGGINRIKYPIICQAVGVVLHYSSLSTMLWLGVTARNIYKQVTKKPPQSQDGDPPPPPKQPLLRFYLVSGGVPLIICGVTAAVNIDNYGSGEQAPYCWMAWEPSLGAFFGPVAFIVLVTCIYFLCTFIQLRRHPEKKYELKQLTEEQQRLAAVDVPTHCHQGAEPGALAAPPSGSHCPAGCPGIPINPALLANEHSFKAQLRTAAFTLFLFLATWTFGALAVSQGHFLDMIFSCLYGAFSVTLGLFILIHHCAKRDDVWHCWCSCCPGRRANACSGAHGPAQARPKVNVNGDTPGHGHGHSHCHHDSPCQGKALMTCSHGSLGHCKHAALPSSQNHVTCLAPVTPCCAALHSQQLMEEEPAATHVLLHADPEGYRPGIQLHPCLKSSTRTKSRHFSRRAGAGACGAGSEREYAYHIPSSVDGGSVHSSHTDSPHSTHERHTHICPHLAHEGHHDGHHTCHAAAATTHEALACHNPCHRHICCAKADLFPSLCPAEAGDTGVFLCGCGKVAEQEPMATHHHMEMHAPRRQSYPQNPPNQNGILKGGLHEGLLYTSDSTGNIRTGPWKNETTV</sequence>
<name>A0ACB8W512_9TELE</name>
<accession>A0ACB8W512</accession>
<organism evidence="1 2">
    <name type="scientific">Scortum barcoo</name>
    <name type="common">barcoo grunter</name>
    <dbReference type="NCBI Taxonomy" id="214431"/>
    <lineage>
        <taxon>Eukaryota</taxon>
        <taxon>Metazoa</taxon>
        <taxon>Chordata</taxon>
        <taxon>Craniata</taxon>
        <taxon>Vertebrata</taxon>
        <taxon>Euteleostomi</taxon>
        <taxon>Actinopterygii</taxon>
        <taxon>Neopterygii</taxon>
        <taxon>Teleostei</taxon>
        <taxon>Neoteleostei</taxon>
        <taxon>Acanthomorphata</taxon>
        <taxon>Eupercaria</taxon>
        <taxon>Centrarchiformes</taxon>
        <taxon>Terapontoidei</taxon>
        <taxon>Terapontidae</taxon>
        <taxon>Scortum</taxon>
    </lineage>
</organism>
<comment type="caution">
    <text evidence="1">The sequence shown here is derived from an EMBL/GenBank/DDBJ whole genome shotgun (WGS) entry which is preliminary data.</text>
</comment>
<dbReference type="Proteomes" id="UP000831701">
    <property type="component" value="Chromosome 14"/>
</dbReference>
<reference evidence="1" key="1">
    <citation type="submission" date="2022-04" db="EMBL/GenBank/DDBJ databases">
        <title>Jade perch genome.</title>
        <authorList>
            <person name="Chao B."/>
        </authorList>
    </citation>
    <scope>NUCLEOTIDE SEQUENCE</scope>
    <source>
        <strain evidence="1">CB-2022</strain>
    </source>
</reference>
<proteinExistence type="predicted"/>
<evidence type="ECO:0000313" key="1">
    <source>
        <dbReference type="EMBL" id="KAI3362966.1"/>
    </source>
</evidence>
<keyword evidence="2" id="KW-1185">Reference proteome</keyword>